<evidence type="ECO:0000313" key="1">
    <source>
        <dbReference type="EMBL" id="RLY05162.1"/>
    </source>
</evidence>
<proteinExistence type="predicted"/>
<reference evidence="1 2" key="1">
    <citation type="submission" date="2018-10" db="EMBL/GenBank/DDBJ databases">
        <title>Streptococcus hillyeri sp. nov., isolated from equine tracheal sample.</title>
        <authorList>
            <person name="Macfadyen A.C."/>
            <person name="Waller A."/>
            <person name="Paterson G.K."/>
        </authorList>
    </citation>
    <scope>NUCLEOTIDE SEQUENCE [LARGE SCALE GENOMIC DNA]</scope>
    <source>
        <strain evidence="1 2">28462</strain>
    </source>
</reference>
<name>A0A3L9E172_9STRE</name>
<evidence type="ECO:0000313" key="2">
    <source>
        <dbReference type="Proteomes" id="UP000279194"/>
    </source>
</evidence>
<dbReference type="EMBL" id="RCVM01000001">
    <property type="protein sequence ID" value="RLY05162.1"/>
    <property type="molecule type" value="Genomic_DNA"/>
</dbReference>
<gene>
    <name evidence="1" type="ORF">EAF07_00210</name>
</gene>
<organism evidence="1 2">
    <name type="scientific">Streptococcus hillyeri</name>
    <dbReference type="NCBI Taxonomy" id="2282420"/>
    <lineage>
        <taxon>Bacteria</taxon>
        <taxon>Bacillati</taxon>
        <taxon>Bacillota</taxon>
        <taxon>Bacilli</taxon>
        <taxon>Lactobacillales</taxon>
        <taxon>Streptococcaceae</taxon>
        <taxon>Streptococcus</taxon>
    </lineage>
</organism>
<keyword evidence="2" id="KW-1185">Reference proteome</keyword>
<sequence>MGNEADEVSVRTSPPTEFHSFLASLGLLRSLVSKLKLKLISFRVITTAESASCGDFVARNDCRKYQQ</sequence>
<accession>A0A3L9E172</accession>
<protein>
    <submittedName>
        <fullName evidence="1">Uncharacterized protein</fullName>
    </submittedName>
</protein>
<dbReference type="AlphaFoldDB" id="A0A3L9E172"/>
<dbReference type="Proteomes" id="UP000279194">
    <property type="component" value="Unassembled WGS sequence"/>
</dbReference>
<comment type="caution">
    <text evidence="1">The sequence shown here is derived from an EMBL/GenBank/DDBJ whole genome shotgun (WGS) entry which is preliminary data.</text>
</comment>